<comment type="caution">
    <text evidence="3">The sequence shown here is derived from an EMBL/GenBank/DDBJ whole genome shotgun (WGS) entry which is preliminary data.</text>
</comment>
<organism evidence="3 4">
    <name type="scientific">Sinanodonta woodiana</name>
    <name type="common">Chinese pond mussel</name>
    <name type="synonym">Anodonta woodiana</name>
    <dbReference type="NCBI Taxonomy" id="1069815"/>
    <lineage>
        <taxon>Eukaryota</taxon>
        <taxon>Metazoa</taxon>
        <taxon>Spiralia</taxon>
        <taxon>Lophotrochozoa</taxon>
        <taxon>Mollusca</taxon>
        <taxon>Bivalvia</taxon>
        <taxon>Autobranchia</taxon>
        <taxon>Heteroconchia</taxon>
        <taxon>Palaeoheterodonta</taxon>
        <taxon>Unionida</taxon>
        <taxon>Unionoidea</taxon>
        <taxon>Unionidae</taxon>
        <taxon>Unioninae</taxon>
        <taxon>Sinanodonta</taxon>
    </lineage>
</organism>
<dbReference type="PROSITE" id="PS51465">
    <property type="entry name" value="KAZAL_2"/>
    <property type="match status" value="1"/>
</dbReference>
<evidence type="ECO:0000313" key="4">
    <source>
        <dbReference type="Proteomes" id="UP001634394"/>
    </source>
</evidence>
<sequence>MKGIIVLCLLVVAATCIPVNLQPGLSHCSTFCPMYYMPFCASDGHTYGNECFMRSELCMNGLDTQSVKFVHPGPCEQTSTDSTPVLP</sequence>
<dbReference type="Proteomes" id="UP001634394">
    <property type="component" value="Unassembled WGS sequence"/>
</dbReference>
<dbReference type="Gene3D" id="3.30.60.30">
    <property type="match status" value="1"/>
</dbReference>
<name>A0ABD3V4V9_SINWO</name>
<evidence type="ECO:0000256" key="1">
    <source>
        <dbReference type="SAM" id="SignalP"/>
    </source>
</evidence>
<evidence type="ECO:0000313" key="3">
    <source>
        <dbReference type="EMBL" id="KAL3856654.1"/>
    </source>
</evidence>
<dbReference type="SUPFAM" id="SSF100895">
    <property type="entry name" value="Kazal-type serine protease inhibitors"/>
    <property type="match status" value="1"/>
</dbReference>
<proteinExistence type="predicted"/>
<protein>
    <recommendedName>
        <fullName evidence="2">Kazal-like domain-containing protein</fullName>
    </recommendedName>
</protein>
<dbReference type="EMBL" id="JBJQND010000013">
    <property type="protein sequence ID" value="KAL3856654.1"/>
    <property type="molecule type" value="Genomic_DNA"/>
</dbReference>
<accession>A0ABD3V4V9</accession>
<dbReference type="AlphaFoldDB" id="A0ABD3V4V9"/>
<dbReference type="InterPro" id="IPR036058">
    <property type="entry name" value="Kazal_dom_sf"/>
</dbReference>
<keyword evidence="4" id="KW-1185">Reference proteome</keyword>
<gene>
    <name evidence="3" type="ORF">ACJMK2_011382</name>
</gene>
<keyword evidence="1" id="KW-0732">Signal</keyword>
<evidence type="ECO:0000259" key="2">
    <source>
        <dbReference type="PROSITE" id="PS51465"/>
    </source>
</evidence>
<reference evidence="3 4" key="1">
    <citation type="submission" date="2024-11" db="EMBL/GenBank/DDBJ databases">
        <title>Chromosome-level genome assembly of the freshwater bivalve Anodonta woodiana.</title>
        <authorList>
            <person name="Chen X."/>
        </authorList>
    </citation>
    <scope>NUCLEOTIDE SEQUENCE [LARGE SCALE GENOMIC DNA]</scope>
    <source>
        <strain evidence="3">MN2024</strain>
        <tissue evidence="3">Gills</tissue>
    </source>
</reference>
<dbReference type="Pfam" id="PF00050">
    <property type="entry name" value="Kazal_1"/>
    <property type="match status" value="1"/>
</dbReference>
<dbReference type="CDD" id="cd00104">
    <property type="entry name" value="KAZAL_FS"/>
    <property type="match status" value="1"/>
</dbReference>
<dbReference type="InterPro" id="IPR002350">
    <property type="entry name" value="Kazal_dom"/>
</dbReference>
<feature type="chain" id="PRO_5044794528" description="Kazal-like domain-containing protein" evidence="1">
    <location>
        <begin position="17"/>
        <end position="87"/>
    </location>
</feature>
<dbReference type="SMART" id="SM00280">
    <property type="entry name" value="KAZAL"/>
    <property type="match status" value="1"/>
</dbReference>
<feature type="signal peptide" evidence="1">
    <location>
        <begin position="1"/>
        <end position="16"/>
    </location>
</feature>
<feature type="domain" description="Kazal-like" evidence="2">
    <location>
        <begin position="22"/>
        <end position="77"/>
    </location>
</feature>